<dbReference type="PANTHER" id="PTHR34258">
    <property type="entry name" value="ARMADILLO-LIKE HELICAL DOMAIN CONTAINING PROTEIN 1"/>
    <property type="match status" value="1"/>
</dbReference>
<gene>
    <name evidence="2" type="ORF">PCOR1329_LOCUS79431</name>
</gene>
<dbReference type="Pfam" id="PF17741">
    <property type="entry name" value="DUF5578"/>
    <property type="match status" value="1"/>
</dbReference>
<proteinExistence type="predicted"/>
<keyword evidence="3" id="KW-1185">Reference proteome</keyword>
<evidence type="ECO:0000256" key="1">
    <source>
        <dbReference type="SAM" id="MobiDB-lite"/>
    </source>
</evidence>
<dbReference type="InterPro" id="IPR016024">
    <property type="entry name" value="ARM-type_fold"/>
</dbReference>
<dbReference type="SUPFAM" id="SSF48371">
    <property type="entry name" value="ARM repeat"/>
    <property type="match status" value="1"/>
</dbReference>
<evidence type="ECO:0000313" key="2">
    <source>
        <dbReference type="EMBL" id="CAK0902994.1"/>
    </source>
</evidence>
<dbReference type="InterPro" id="IPR011989">
    <property type="entry name" value="ARM-like"/>
</dbReference>
<dbReference type="InterPro" id="IPR041090">
    <property type="entry name" value="DUF5578"/>
</dbReference>
<feature type="compositionally biased region" description="Low complexity" evidence="1">
    <location>
        <begin position="922"/>
        <end position="931"/>
    </location>
</feature>
<dbReference type="EMBL" id="CAUYUJ010021152">
    <property type="protein sequence ID" value="CAK0902994.1"/>
    <property type="molecule type" value="Genomic_DNA"/>
</dbReference>
<accession>A0ABN9XSL2</accession>
<reference evidence="2" key="1">
    <citation type="submission" date="2023-10" db="EMBL/GenBank/DDBJ databases">
        <authorList>
            <person name="Chen Y."/>
            <person name="Shah S."/>
            <person name="Dougan E. K."/>
            <person name="Thang M."/>
            <person name="Chan C."/>
        </authorList>
    </citation>
    <scope>NUCLEOTIDE SEQUENCE [LARGE SCALE GENOMIC DNA]</scope>
</reference>
<feature type="region of interest" description="Disordered" evidence="1">
    <location>
        <begin position="903"/>
        <end position="963"/>
    </location>
</feature>
<dbReference type="PANTHER" id="PTHR34258:SF1">
    <property type="entry name" value="ARMADILLO-LIKE HELICAL DOMAIN CONTAINING PROTEIN 1"/>
    <property type="match status" value="1"/>
</dbReference>
<protein>
    <recommendedName>
        <fullName evidence="4">LisH domain-containing protein ARMC9</fullName>
    </recommendedName>
</protein>
<comment type="caution">
    <text evidence="2">The sequence shown here is derived from an EMBL/GenBank/DDBJ whole genome shotgun (WGS) entry which is preliminary data.</text>
</comment>
<sequence>MAAPREALGAAEGRGAQTARDQLPLKVGAALSLTAPLPNLYKATFEQASRTSKGEQWLRQRMELFDASSKQVRKKILEEFLEYVRDGAAAGLEELFSNQVHLFFVRLTAWFTVTLPVMYELPLQLKVFLTFLEFREMAFVRAFFESGAFVPLMRTLSADFDVPDEVRCLALAVLLRLAAHGREHKELMCSQGLVANVMECVEDGLRWETLKYAGRLLCELLRANPAYQGQVLDALQGFLSQELPLTQRIGAQALVSLLAGRARALPAPLGEPGRRRELVGRALALLRGGDLRVGADAYCLLCHLLRAFGCDELLFPFARAQLGAEWRRTEAWLRLETEAHAAEERGQEAPGLQCGSLLLTRLHRKVAEALDSQERALRLGGGAGEAEELGRLLQRGGEEFSEAFRAEAAHILEWGLLMYLARRNPGLCSELVEGGLTEMLLMCLLDVARPVRQAAALRELHQLRAMVPRAQRIAEEVLGRRELLQAMTFEQFAQAADPGALAQARFRLRNFHSRGRPRRDLTEEQHLQRQVLAQSHGDGHADGGQSFLTEATTEGAVSEARPQALALVCHDTPGEARGLDAKRLVHSAPFAPFCGSLASFLSDPLDLTADESSPLIQELKSVEASIDLDARLRKLAGLASPRAKASTRRAAGADLPKKPSHRDPSQAHDRAMALCTTISKRPALRVPHVLLDGALPGRAESRMTDISVHVSKNEFLGVEPGKTHAFSCGCKVCAPPSYMQLGARGIFDSLQETTFGPSNVQSQELSGEMSSEMRSWVCLPCDAGAPESPRSSAAAPEQEDLLAYLGIRRYQEGDPISEVTQRSRVTALEEVVQPGRAPASPPLSKKRILHVARPPYHDCVAFDPEAIERERLQAGSLLPREMAPGTVWRHREIQRVSGFPRKWLHGGGPHQAPAGRTPAETPSIRSSSAARPPRRAARALPPLWRPVEGPGGPAAAASARRAPEDMVDWFPASARI</sequence>
<dbReference type="Proteomes" id="UP001189429">
    <property type="component" value="Unassembled WGS sequence"/>
</dbReference>
<evidence type="ECO:0000313" key="3">
    <source>
        <dbReference type="Proteomes" id="UP001189429"/>
    </source>
</evidence>
<feature type="compositionally biased region" description="Basic and acidic residues" evidence="1">
    <location>
        <begin position="655"/>
        <end position="667"/>
    </location>
</feature>
<organism evidence="2 3">
    <name type="scientific">Prorocentrum cordatum</name>
    <dbReference type="NCBI Taxonomy" id="2364126"/>
    <lineage>
        <taxon>Eukaryota</taxon>
        <taxon>Sar</taxon>
        <taxon>Alveolata</taxon>
        <taxon>Dinophyceae</taxon>
        <taxon>Prorocentrales</taxon>
        <taxon>Prorocentraceae</taxon>
        <taxon>Prorocentrum</taxon>
    </lineage>
</organism>
<dbReference type="Gene3D" id="1.25.10.10">
    <property type="entry name" value="Leucine-rich Repeat Variant"/>
    <property type="match status" value="1"/>
</dbReference>
<feature type="region of interest" description="Disordered" evidence="1">
    <location>
        <begin position="639"/>
        <end position="667"/>
    </location>
</feature>
<evidence type="ECO:0008006" key="4">
    <source>
        <dbReference type="Google" id="ProtNLM"/>
    </source>
</evidence>
<name>A0ABN9XSL2_9DINO</name>